<evidence type="ECO:0000256" key="3">
    <source>
        <dbReference type="ARBA" id="ARBA00022692"/>
    </source>
</evidence>
<feature type="transmembrane region" description="Helical" evidence="6">
    <location>
        <begin position="394"/>
        <end position="413"/>
    </location>
</feature>
<evidence type="ECO:0000256" key="5">
    <source>
        <dbReference type="ARBA" id="ARBA00023136"/>
    </source>
</evidence>
<dbReference type="PANTHER" id="PTHR30250:SF31">
    <property type="entry name" value="INNER MEMBRANE PROTEIN YGHQ"/>
    <property type="match status" value="1"/>
</dbReference>
<keyword evidence="4 6" id="KW-1133">Transmembrane helix</keyword>
<feature type="transmembrane region" description="Helical" evidence="6">
    <location>
        <begin position="370"/>
        <end position="388"/>
    </location>
</feature>
<feature type="transmembrane region" description="Helical" evidence="6">
    <location>
        <begin position="152"/>
        <end position="171"/>
    </location>
</feature>
<proteinExistence type="predicted"/>
<keyword evidence="3 6" id="KW-0812">Transmembrane</keyword>
<evidence type="ECO:0000313" key="7">
    <source>
        <dbReference type="EMBL" id="MCJ8210410.1"/>
    </source>
</evidence>
<comment type="subcellular location">
    <subcellularLocation>
        <location evidence="1">Cell membrane</location>
        <topology evidence="1">Multi-pass membrane protein</topology>
    </subcellularLocation>
</comment>
<gene>
    <name evidence="7" type="ORF">MUY27_11885</name>
</gene>
<feature type="transmembrane region" description="Helical" evidence="6">
    <location>
        <begin position="46"/>
        <end position="75"/>
    </location>
</feature>
<feature type="transmembrane region" description="Helical" evidence="6">
    <location>
        <begin position="328"/>
        <end position="349"/>
    </location>
</feature>
<organism evidence="7 8">
    <name type="scientific">Mucilaginibacter straminoryzae</name>
    <dbReference type="NCBI Taxonomy" id="2932774"/>
    <lineage>
        <taxon>Bacteria</taxon>
        <taxon>Pseudomonadati</taxon>
        <taxon>Bacteroidota</taxon>
        <taxon>Sphingobacteriia</taxon>
        <taxon>Sphingobacteriales</taxon>
        <taxon>Sphingobacteriaceae</taxon>
        <taxon>Mucilaginibacter</taxon>
    </lineage>
</organism>
<feature type="transmembrane region" description="Helical" evidence="6">
    <location>
        <begin position="21"/>
        <end position="40"/>
    </location>
</feature>
<feature type="transmembrane region" description="Helical" evidence="6">
    <location>
        <begin position="121"/>
        <end position="140"/>
    </location>
</feature>
<evidence type="ECO:0000256" key="6">
    <source>
        <dbReference type="SAM" id="Phobius"/>
    </source>
</evidence>
<name>A0A9X1X4S9_9SPHI</name>
<dbReference type="EMBL" id="JALJEJ010000005">
    <property type="protein sequence ID" value="MCJ8210410.1"/>
    <property type="molecule type" value="Genomic_DNA"/>
</dbReference>
<reference evidence="7" key="1">
    <citation type="submission" date="2022-04" db="EMBL/GenBank/DDBJ databases">
        <title>Mucilaginibacter sp. RS28 isolated from freshwater.</title>
        <authorList>
            <person name="Ko S.-R."/>
        </authorList>
    </citation>
    <scope>NUCLEOTIDE SEQUENCE</scope>
    <source>
        <strain evidence="7">RS28</strain>
    </source>
</reference>
<dbReference type="Pfam" id="PF13440">
    <property type="entry name" value="Polysacc_synt_3"/>
    <property type="match status" value="1"/>
</dbReference>
<evidence type="ECO:0000313" key="8">
    <source>
        <dbReference type="Proteomes" id="UP001139450"/>
    </source>
</evidence>
<evidence type="ECO:0000256" key="4">
    <source>
        <dbReference type="ARBA" id="ARBA00022989"/>
    </source>
</evidence>
<protein>
    <submittedName>
        <fullName evidence="7">Oligosaccharide flippase family protein</fullName>
    </submittedName>
</protein>
<keyword evidence="8" id="KW-1185">Reference proteome</keyword>
<feature type="transmembrane region" description="Helical" evidence="6">
    <location>
        <begin position="177"/>
        <end position="201"/>
    </location>
</feature>
<evidence type="ECO:0000256" key="1">
    <source>
        <dbReference type="ARBA" id="ARBA00004651"/>
    </source>
</evidence>
<dbReference type="Proteomes" id="UP001139450">
    <property type="component" value="Unassembled WGS sequence"/>
</dbReference>
<dbReference type="RefSeq" id="WP_245130252.1">
    <property type="nucleotide sequence ID" value="NZ_JALJEJ010000005.1"/>
</dbReference>
<keyword evidence="2" id="KW-1003">Cell membrane</keyword>
<feature type="transmembrane region" description="Helical" evidence="6">
    <location>
        <begin position="298"/>
        <end position="316"/>
    </location>
</feature>
<feature type="transmembrane region" description="Helical" evidence="6">
    <location>
        <begin position="87"/>
        <end position="109"/>
    </location>
</feature>
<accession>A0A9X1X4S9</accession>
<evidence type="ECO:0000256" key="2">
    <source>
        <dbReference type="ARBA" id="ARBA00022475"/>
    </source>
</evidence>
<dbReference type="InterPro" id="IPR050833">
    <property type="entry name" value="Poly_Biosynth_Transport"/>
</dbReference>
<dbReference type="GO" id="GO:0005886">
    <property type="term" value="C:plasma membrane"/>
    <property type="evidence" value="ECO:0007669"/>
    <property type="project" value="UniProtKB-SubCell"/>
</dbReference>
<sequence>MFFKQIIDKLRNPHIVNLIGNAVMSVLNMVLIAIFFRYLSMDEMGIWFFFQGTIGLIDTFRAGLITTAFITSYAGNTEERSREIAGSAWYLGSGITVVFIVINLVYLLLPYRIPDGGTDLFIKWFGLVYVITLPSFIASCIAQAEQRFDRLLYIRAVSQILSIVFALVMILTNHVTLMMAVYTGFLAGGIASLMTIMLGWARIDTFKNYSKKTIRHLFDFGKYSVGTSLGSSMFRNSDTYIINFMLGPGSLAVYNLGLRLMEFVETPLRSFAATIMPPLSAAHNQDNKPHVIYILKKYAGMVTIVILPIVIGSLLFSEFAVWIVDKKYVATAAPNVFRIFMTFALLYPVERFMALTLDATNQPQVNAVKLIFMLAANIIGDVLGVLIFHNVYGVALATLLPVVVGLLISYFRLQKYSKFNLLDVYRIGYLETFWLIRDSIKAFKNRNKKVADG</sequence>
<comment type="caution">
    <text evidence="7">The sequence shown here is derived from an EMBL/GenBank/DDBJ whole genome shotgun (WGS) entry which is preliminary data.</text>
</comment>
<dbReference type="PANTHER" id="PTHR30250">
    <property type="entry name" value="PST FAMILY PREDICTED COLANIC ACID TRANSPORTER"/>
    <property type="match status" value="1"/>
</dbReference>
<keyword evidence="5 6" id="KW-0472">Membrane</keyword>
<dbReference type="AlphaFoldDB" id="A0A9X1X4S9"/>